<evidence type="ECO:0000259" key="2">
    <source>
        <dbReference type="PROSITE" id="PS51736"/>
    </source>
</evidence>
<organism evidence="4 5">
    <name type="scientific">Thioclava nitratireducens</name>
    <dbReference type="NCBI Taxonomy" id="1915078"/>
    <lineage>
        <taxon>Bacteria</taxon>
        <taxon>Pseudomonadati</taxon>
        <taxon>Pseudomonadota</taxon>
        <taxon>Alphaproteobacteria</taxon>
        <taxon>Rhodobacterales</taxon>
        <taxon>Paracoccaceae</taxon>
        <taxon>Thioclava</taxon>
    </lineage>
</organism>
<sequence>MKRAALYARYSSSLQKATSIEDQIAMARRECERNGWTVVEIFEDREKTGRNMRRPGFQAMKAAVARGEIDVVVIEALDRLTRKVADALTQFDLFQFKGVELHSVKEGELEFFSVLVGGIGAQQFSEMIGAHTRRGMQGAVSRGRLHTSAYGYRKREAAEGLNREIDPEEAEVVRRIFRETADGRSATAIAKALNADRIPAPKGGTWDASSIRGRKDRREGILNNRLYIGEASVCQFGRRYHPETGAKAVFATEDDAVTETFDALRIIPQDLWDQVQAELATRTQRATSTGNPQAARRSKHLLSGLMVCGCCGAPYIKTSRNRFQCRENRKGVCENSVTIRQTRIEPRVFTALRSRLRSAELIAEFEAAFRAEMRILEDTDLGASIKAANAQLAKVRKARRSIMSAIENGADFADYGARDKELKAEAQELEDRVAQLEARQDRKDATPPDIPAIFEAALQDLEALLGDPDLVARANEELRTLIRSITLIPDTKSEDGLAAEIQLDLGSLRSRVWDGGEARGQSP</sequence>
<dbReference type="PANTHER" id="PTHR30461:SF23">
    <property type="entry name" value="DNA RECOMBINASE-RELATED"/>
    <property type="match status" value="1"/>
</dbReference>
<keyword evidence="5" id="KW-1185">Reference proteome</keyword>
<dbReference type="Gene3D" id="3.40.50.1390">
    <property type="entry name" value="Resolvase, N-terminal catalytic domain"/>
    <property type="match status" value="1"/>
</dbReference>
<feature type="domain" description="Resolvase/invertase-type recombinase catalytic" evidence="2">
    <location>
        <begin position="3"/>
        <end position="151"/>
    </location>
</feature>
<dbReference type="SMART" id="SM00857">
    <property type="entry name" value="Resolvase"/>
    <property type="match status" value="1"/>
</dbReference>
<dbReference type="RefSeq" id="WP_075773986.1">
    <property type="nucleotide sequence ID" value="NZ_CP019437.1"/>
</dbReference>
<dbReference type="EMBL" id="CP019437">
    <property type="protein sequence ID" value="AQS49312.1"/>
    <property type="molecule type" value="Genomic_DNA"/>
</dbReference>
<feature type="domain" description="Recombinase" evidence="3">
    <location>
        <begin position="149"/>
        <end position="285"/>
    </location>
</feature>
<dbReference type="CDD" id="cd00338">
    <property type="entry name" value="Ser_Recombinase"/>
    <property type="match status" value="1"/>
</dbReference>
<evidence type="ECO:0000256" key="1">
    <source>
        <dbReference type="SAM" id="Coils"/>
    </source>
</evidence>
<dbReference type="PANTHER" id="PTHR30461">
    <property type="entry name" value="DNA-INVERTASE FROM LAMBDOID PROPHAGE"/>
    <property type="match status" value="1"/>
</dbReference>
<dbReference type="Proteomes" id="UP000185622">
    <property type="component" value="Chromosome"/>
</dbReference>
<evidence type="ECO:0000313" key="5">
    <source>
        <dbReference type="Proteomes" id="UP000185622"/>
    </source>
</evidence>
<dbReference type="PROSITE" id="PS51737">
    <property type="entry name" value="RECOMBINASE_DNA_BIND"/>
    <property type="match status" value="1"/>
</dbReference>
<gene>
    <name evidence="4" type="ORF">BMG03_17065</name>
</gene>
<feature type="coiled-coil region" evidence="1">
    <location>
        <begin position="412"/>
        <end position="446"/>
    </location>
</feature>
<protein>
    <recommendedName>
        <fullName evidence="6">Recombinase family protein</fullName>
    </recommendedName>
</protein>
<evidence type="ECO:0008006" key="6">
    <source>
        <dbReference type="Google" id="ProtNLM"/>
    </source>
</evidence>
<dbReference type="Pfam" id="PF13408">
    <property type="entry name" value="Zn_ribbon_recom"/>
    <property type="match status" value="1"/>
</dbReference>
<evidence type="ECO:0000259" key="3">
    <source>
        <dbReference type="PROSITE" id="PS51737"/>
    </source>
</evidence>
<name>A0ABN4XGP0_9RHOB</name>
<reference evidence="4 5" key="1">
    <citation type="submission" date="2017-01" db="EMBL/GenBank/DDBJ databases">
        <title>The complete genome sequence of a sulfur-oxidizing marine bacterium Thioclava sp. 25B10_4T.</title>
        <authorList>
            <person name="Liu Y."/>
            <person name="Lai Q."/>
            <person name="Shao Z."/>
        </authorList>
    </citation>
    <scope>NUCLEOTIDE SEQUENCE [LARGE SCALE GENOMIC DNA]</scope>
    <source>
        <strain evidence="4 5">25B10_4</strain>
    </source>
</reference>
<evidence type="ECO:0000313" key="4">
    <source>
        <dbReference type="EMBL" id="AQS49312.1"/>
    </source>
</evidence>
<dbReference type="PROSITE" id="PS51736">
    <property type="entry name" value="RECOMBINASES_3"/>
    <property type="match status" value="1"/>
</dbReference>
<proteinExistence type="predicted"/>
<dbReference type="SUPFAM" id="SSF53041">
    <property type="entry name" value="Resolvase-like"/>
    <property type="match status" value="1"/>
</dbReference>
<dbReference type="InterPro" id="IPR036162">
    <property type="entry name" value="Resolvase-like_N_sf"/>
</dbReference>
<dbReference type="Gene3D" id="3.90.1750.20">
    <property type="entry name" value="Putative Large Serine Recombinase, Chain B, Domain 2"/>
    <property type="match status" value="1"/>
</dbReference>
<accession>A0ABN4XGP0</accession>
<dbReference type="Pfam" id="PF00239">
    <property type="entry name" value="Resolvase"/>
    <property type="match status" value="1"/>
</dbReference>
<dbReference type="InterPro" id="IPR050639">
    <property type="entry name" value="SSR_resolvase"/>
</dbReference>
<dbReference type="InterPro" id="IPR011109">
    <property type="entry name" value="DNA_bind_recombinase_dom"/>
</dbReference>
<keyword evidence="1" id="KW-0175">Coiled coil</keyword>
<dbReference type="InterPro" id="IPR006119">
    <property type="entry name" value="Resolv_N"/>
</dbReference>
<dbReference type="InterPro" id="IPR038109">
    <property type="entry name" value="DNA_bind_recomb_sf"/>
</dbReference>
<dbReference type="Pfam" id="PF07508">
    <property type="entry name" value="Recombinase"/>
    <property type="match status" value="1"/>
</dbReference>
<dbReference type="InterPro" id="IPR025827">
    <property type="entry name" value="Zn_ribbon_recom_dom"/>
</dbReference>